<accession>A0A6A6IWP0</accession>
<feature type="compositionally biased region" description="Polar residues" evidence="1">
    <location>
        <begin position="123"/>
        <end position="147"/>
    </location>
</feature>
<proteinExistence type="predicted"/>
<feature type="region of interest" description="Disordered" evidence="1">
    <location>
        <begin position="1"/>
        <end position="26"/>
    </location>
</feature>
<reference evidence="2" key="1">
    <citation type="journal article" date="2020" name="Stud. Mycol.">
        <title>101 Dothideomycetes genomes: a test case for predicting lifestyles and emergence of pathogens.</title>
        <authorList>
            <person name="Haridas S."/>
            <person name="Albert R."/>
            <person name="Binder M."/>
            <person name="Bloem J."/>
            <person name="Labutti K."/>
            <person name="Salamov A."/>
            <person name="Andreopoulos B."/>
            <person name="Baker S."/>
            <person name="Barry K."/>
            <person name="Bills G."/>
            <person name="Bluhm B."/>
            <person name="Cannon C."/>
            <person name="Castanera R."/>
            <person name="Culley D."/>
            <person name="Daum C."/>
            <person name="Ezra D."/>
            <person name="Gonzalez J."/>
            <person name="Henrissat B."/>
            <person name="Kuo A."/>
            <person name="Liang C."/>
            <person name="Lipzen A."/>
            <person name="Lutzoni F."/>
            <person name="Magnuson J."/>
            <person name="Mondo S."/>
            <person name="Nolan M."/>
            <person name="Ohm R."/>
            <person name="Pangilinan J."/>
            <person name="Park H.-J."/>
            <person name="Ramirez L."/>
            <person name="Alfaro M."/>
            <person name="Sun H."/>
            <person name="Tritt A."/>
            <person name="Yoshinaga Y."/>
            <person name="Zwiers L.-H."/>
            <person name="Turgeon B."/>
            <person name="Goodwin S."/>
            <person name="Spatafora J."/>
            <person name="Crous P."/>
            <person name="Grigoriev I."/>
        </authorList>
    </citation>
    <scope>NUCLEOTIDE SEQUENCE</scope>
    <source>
        <strain evidence="2">CBS 122368</strain>
    </source>
</reference>
<evidence type="ECO:0000256" key="1">
    <source>
        <dbReference type="SAM" id="MobiDB-lite"/>
    </source>
</evidence>
<evidence type="ECO:0000313" key="3">
    <source>
        <dbReference type="Proteomes" id="UP000800094"/>
    </source>
</evidence>
<feature type="region of interest" description="Disordered" evidence="1">
    <location>
        <begin position="118"/>
        <end position="147"/>
    </location>
</feature>
<keyword evidence="3" id="KW-1185">Reference proteome</keyword>
<dbReference type="Proteomes" id="UP000800094">
    <property type="component" value="Unassembled WGS sequence"/>
</dbReference>
<organism evidence="2 3">
    <name type="scientific">Trematosphaeria pertusa</name>
    <dbReference type="NCBI Taxonomy" id="390896"/>
    <lineage>
        <taxon>Eukaryota</taxon>
        <taxon>Fungi</taxon>
        <taxon>Dikarya</taxon>
        <taxon>Ascomycota</taxon>
        <taxon>Pezizomycotina</taxon>
        <taxon>Dothideomycetes</taxon>
        <taxon>Pleosporomycetidae</taxon>
        <taxon>Pleosporales</taxon>
        <taxon>Massarineae</taxon>
        <taxon>Trematosphaeriaceae</taxon>
        <taxon>Trematosphaeria</taxon>
    </lineage>
</organism>
<dbReference type="AlphaFoldDB" id="A0A6A6IWP0"/>
<gene>
    <name evidence="2" type="ORF">BU26DRAFT_148486</name>
</gene>
<dbReference type="RefSeq" id="XP_033689965.1">
    <property type="nucleotide sequence ID" value="XM_033819935.1"/>
</dbReference>
<protein>
    <submittedName>
        <fullName evidence="2">Uncharacterized protein</fullName>
    </submittedName>
</protein>
<dbReference type="GeneID" id="54573265"/>
<sequence length="184" mass="20420">MGPYPTRKNSESSTKHSAKRTRRPSSLIRTILHPFISKFHANHPFPRSQPYSAKAVCRRVSSDACAAEASPHNLQSLPRVSKKQHPQRIVNSAIQTTSQKKNISPCTSLSLQTYPARPIQIRGSPSPQPSSALHTPHQSALPSFSNPSIHPQSFQTRIILLQLPLPQNNSSPHPTPSTQIYIYI</sequence>
<dbReference type="EMBL" id="ML987190">
    <property type="protein sequence ID" value="KAF2254961.1"/>
    <property type="molecule type" value="Genomic_DNA"/>
</dbReference>
<name>A0A6A6IWP0_9PLEO</name>
<evidence type="ECO:0000313" key="2">
    <source>
        <dbReference type="EMBL" id="KAF2254961.1"/>
    </source>
</evidence>